<name>A0A378XHC3_9BURK</name>
<dbReference type="AlphaFoldDB" id="A0A378XHC3"/>
<gene>
    <name evidence="1" type="ORF">I6G29_10730</name>
    <name evidence="2" type="ORF">NCTC11997_02211</name>
</gene>
<dbReference type="EMBL" id="UGSB01000001">
    <property type="protein sequence ID" value="SUA56887.1"/>
    <property type="molecule type" value="Genomic_DNA"/>
</dbReference>
<protein>
    <submittedName>
        <fullName evidence="2">Uncharacterized protein</fullName>
    </submittedName>
</protein>
<dbReference type="Proteomes" id="UP000254603">
    <property type="component" value="Unassembled WGS sequence"/>
</dbReference>
<reference evidence="1 4" key="2">
    <citation type="submission" date="2020-12" db="EMBL/GenBank/DDBJ databases">
        <title>FDA dAtabase for Regulatory Grade micrObial Sequences (FDA-ARGOS): Supporting development and validation of Infectious Disease Dx tests.</title>
        <authorList>
            <person name="Sproer C."/>
            <person name="Gronow S."/>
            <person name="Severitt S."/>
            <person name="Schroder I."/>
            <person name="Tallon L."/>
            <person name="Sadzewicz L."/>
            <person name="Zhao X."/>
            <person name="Boylan J."/>
            <person name="Ott S."/>
            <person name="Bowen H."/>
            <person name="Vavikolanu K."/>
            <person name="Mehta A."/>
            <person name="Aluvathingal J."/>
            <person name="Nadendla S."/>
            <person name="Lowell S."/>
            <person name="Myers T."/>
            <person name="Yan Y."/>
            <person name="Sichtig H."/>
        </authorList>
    </citation>
    <scope>NUCLEOTIDE SEQUENCE [LARGE SCALE GENOMIC DNA]</scope>
    <source>
        <strain evidence="1 4">FDAARGOS_872</strain>
    </source>
</reference>
<evidence type="ECO:0000313" key="3">
    <source>
        <dbReference type="Proteomes" id="UP000254603"/>
    </source>
</evidence>
<dbReference type="RefSeq" id="WP_018573911.1">
    <property type="nucleotide sequence ID" value="NZ_CP065725.1"/>
</dbReference>
<evidence type="ECO:0000313" key="4">
    <source>
        <dbReference type="Proteomes" id="UP000594903"/>
    </source>
</evidence>
<dbReference type="STRING" id="1122619.GCA_000373745_00732"/>
<reference evidence="2 3" key="1">
    <citation type="submission" date="2018-06" db="EMBL/GenBank/DDBJ databases">
        <authorList>
            <consortium name="Pathogen Informatics"/>
            <person name="Doyle S."/>
        </authorList>
    </citation>
    <scope>NUCLEOTIDE SEQUENCE [LARGE SCALE GENOMIC DNA]</scope>
    <source>
        <strain evidence="2 3">NCTC11997</strain>
    </source>
</reference>
<dbReference type="Proteomes" id="UP000594903">
    <property type="component" value="Chromosome"/>
</dbReference>
<keyword evidence="4" id="KW-1185">Reference proteome</keyword>
<sequence length="66" mass="7993">MSRYFELRRKEKNRLLGREIFDIKPVILGGDPEDISNKAFLAREQHIQAVRYWNQLINKIDRHDIK</sequence>
<organism evidence="2 3">
    <name type="scientific">Oligella ureolytica</name>
    <dbReference type="NCBI Taxonomy" id="90244"/>
    <lineage>
        <taxon>Bacteria</taxon>
        <taxon>Pseudomonadati</taxon>
        <taxon>Pseudomonadota</taxon>
        <taxon>Betaproteobacteria</taxon>
        <taxon>Burkholderiales</taxon>
        <taxon>Alcaligenaceae</taxon>
        <taxon>Oligella</taxon>
    </lineage>
</organism>
<dbReference type="EMBL" id="CP065725">
    <property type="protein sequence ID" value="QPT39603.1"/>
    <property type="molecule type" value="Genomic_DNA"/>
</dbReference>
<evidence type="ECO:0000313" key="2">
    <source>
        <dbReference type="EMBL" id="SUA56887.1"/>
    </source>
</evidence>
<proteinExistence type="predicted"/>
<accession>A0A378XHC3</accession>
<dbReference type="OrthoDB" id="9156428at2"/>
<evidence type="ECO:0000313" key="1">
    <source>
        <dbReference type="EMBL" id="QPT39603.1"/>
    </source>
</evidence>